<feature type="transmembrane region" description="Helical" evidence="1">
    <location>
        <begin position="35"/>
        <end position="53"/>
    </location>
</feature>
<evidence type="ECO:0000313" key="3">
    <source>
        <dbReference type="Proteomes" id="UP000266673"/>
    </source>
</evidence>
<keyword evidence="3" id="KW-1185">Reference proteome</keyword>
<reference evidence="2 3" key="1">
    <citation type="submission" date="2018-06" db="EMBL/GenBank/DDBJ databases">
        <title>Comparative genomics reveals the genomic features of Rhizophagus irregularis, R. cerebriforme, R. diaphanum and Gigaspora rosea, and their symbiotic lifestyle signature.</title>
        <authorList>
            <person name="Morin E."/>
            <person name="San Clemente H."/>
            <person name="Chen E.C.H."/>
            <person name="De La Providencia I."/>
            <person name="Hainaut M."/>
            <person name="Kuo A."/>
            <person name="Kohler A."/>
            <person name="Murat C."/>
            <person name="Tang N."/>
            <person name="Roy S."/>
            <person name="Loubradou J."/>
            <person name="Henrissat B."/>
            <person name="Grigoriev I.V."/>
            <person name="Corradi N."/>
            <person name="Roux C."/>
            <person name="Martin F.M."/>
        </authorList>
    </citation>
    <scope>NUCLEOTIDE SEQUENCE [LARGE SCALE GENOMIC DNA]</scope>
    <source>
        <strain evidence="2 3">DAOM 194757</strain>
    </source>
</reference>
<evidence type="ECO:0000313" key="2">
    <source>
        <dbReference type="EMBL" id="RIB05683.1"/>
    </source>
</evidence>
<dbReference type="Proteomes" id="UP000266673">
    <property type="component" value="Unassembled WGS sequence"/>
</dbReference>
<protein>
    <submittedName>
        <fullName evidence="2">Uncharacterized protein</fullName>
    </submittedName>
</protein>
<name>A0A397UE88_9GLOM</name>
<evidence type="ECO:0000256" key="1">
    <source>
        <dbReference type="SAM" id="Phobius"/>
    </source>
</evidence>
<feature type="transmembrane region" description="Helical" evidence="1">
    <location>
        <begin position="12"/>
        <end position="29"/>
    </location>
</feature>
<dbReference type="AlphaFoldDB" id="A0A397UE88"/>
<proteinExistence type="predicted"/>
<comment type="caution">
    <text evidence="2">The sequence shown here is derived from an EMBL/GenBank/DDBJ whole genome shotgun (WGS) entry which is preliminary data.</text>
</comment>
<keyword evidence="1" id="KW-0472">Membrane</keyword>
<keyword evidence="1" id="KW-0812">Transmembrane</keyword>
<sequence>MLKQNIYRKKNKYITGCAIIIIIISSIVINSSIIINTFFNSSFIFVLFIFIFFRGNKIKVLLNFRFCLRRRLDANT</sequence>
<accession>A0A397UE88</accession>
<dbReference type="EMBL" id="QKWP01001938">
    <property type="protein sequence ID" value="RIB05683.1"/>
    <property type="molecule type" value="Genomic_DNA"/>
</dbReference>
<keyword evidence="1" id="KW-1133">Transmembrane helix</keyword>
<organism evidence="2 3">
    <name type="scientific">Gigaspora rosea</name>
    <dbReference type="NCBI Taxonomy" id="44941"/>
    <lineage>
        <taxon>Eukaryota</taxon>
        <taxon>Fungi</taxon>
        <taxon>Fungi incertae sedis</taxon>
        <taxon>Mucoromycota</taxon>
        <taxon>Glomeromycotina</taxon>
        <taxon>Glomeromycetes</taxon>
        <taxon>Diversisporales</taxon>
        <taxon>Gigasporaceae</taxon>
        <taxon>Gigaspora</taxon>
    </lineage>
</organism>
<gene>
    <name evidence="2" type="ORF">C2G38_574730</name>
</gene>